<reference evidence="7" key="1">
    <citation type="journal article" date="2019" name="Int. J. Syst. Evol. Microbiol.">
        <title>The Global Catalogue of Microorganisms (GCM) 10K type strain sequencing project: providing services to taxonomists for standard genome sequencing and annotation.</title>
        <authorList>
            <consortium name="The Broad Institute Genomics Platform"/>
            <consortium name="The Broad Institute Genome Sequencing Center for Infectious Disease"/>
            <person name="Wu L."/>
            <person name="Ma J."/>
        </authorList>
    </citation>
    <scope>NUCLEOTIDE SEQUENCE [LARGE SCALE GENOMIC DNA]</scope>
    <source>
        <strain evidence="7">CGMCC 1.13666</strain>
    </source>
</reference>
<feature type="domain" description="HTH lacI-type" evidence="5">
    <location>
        <begin position="3"/>
        <end position="57"/>
    </location>
</feature>
<dbReference type="PANTHER" id="PTHR30146">
    <property type="entry name" value="LACI-RELATED TRANSCRIPTIONAL REPRESSOR"/>
    <property type="match status" value="1"/>
</dbReference>
<dbReference type="Gene3D" id="1.10.260.40">
    <property type="entry name" value="lambda repressor-like DNA-binding domains"/>
    <property type="match status" value="1"/>
</dbReference>
<keyword evidence="4" id="KW-0804">Transcription</keyword>
<dbReference type="Gene3D" id="3.40.50.2300">
    <property type="match status" value="2"/>
</dbReference>
<evidence type="ECO:0000256" key="2">
    <source>
        <dbReference type="ARBA" id="ARBA00023015"/>
    </source>
</evidence>
<sequence>MMVTISDVAKAAGVSVSTVSHVVNGTRFVKPETRARVMAAIERLDYTPSSSAQSLKKNVTHTIGMIVTSSTNPYFAEVVSGVEAALYAAGFNLMLCNSGRDIDRQRSYIRTLKGKRIDGLLVLESVISEEFLALLTACPFPVVLMDNEAPELASVVDDSEQGGYLATRYLIEQGHRDIGCITGPADHYQSRQRYRGFRRALEEAGLEVEPAWVYAGNLEVSGGEAAIQALTAGPRRPTALFAFNDLLALGAIGEATRRGLRVPETLSIIGYDDIEIARLLTPSLTTLSQQTALLCREACRLLTAAIAAKAAVIEHVRIPPQRVIRDSVCGPPTDLH</sequence>
<dbReference type="InterPro" id="IPR028082">
    <property type="entry name" value="Peripla_BP_I"/>
</dbReference>
<dbReference type="InterPro" id="IPR000843">
    <property type="entry name" value="HTH_LacI"/>
</dbReference>
<dbReference type="Proteomes" id="UP001596411">
    <property type="component" value="Unassembled WGS sequence"/>
</dbReference>
<dbReference type="SUPFAM" id="SSF53822">
    <property type="entry name" value="Periplasmic binding protein-like I"/>
    <property type="match status" value="1"/>
</dbReference>
<keyword evidence="2" id="KW-0805">Transcription regulation</keyword>
<dbReference type="PANTHER" id="PTHR30146:SF148">
    <property type="entry name" value="HTH-TYPE TRANSCRIPTIONAL REPRESSOR PURR-RELATED"/>
    <property type="match status" value="1"/>
</dbReference>
<dbReference type="PRINTS" id="PR00036">
    <property type="entry name" value="HTHLACI"/>
</dbReference>
<evidence type="ECO:0000313" key="7">
    <source>
        <dbReference type="Proteomes" id="UP001596411"/>
    </source>
</evidence>
<comment type="caution">
    <text evidence="6">The sequence shown here is derived from an EMBL/GenBank/DDBJ whole genome shotgun (WGS) entry which is preliminary data.</text>
</comment>
<evidence type="ECO:0000313" key="6">
    <source>
        <dbReference type="EMBL" id="MFC7091362.1"/>
    </source>
</evidence>
<evidence type="ECO:0000256" key="1">
    <source>
        <dbReference type="ARBA" id="ARBA00022491"/>
    </source>
</evidence>
<organism evidence="6 7">
    <name type="scientific">Halomonas salifodinae</name>
    <dbReference type="NCBI Taxonomy" id="438745"/>
    <lineage>
        <taxon>Bacteria</taxon>
        <taxon>Pseudomonadati</taxon>
        <taxon>Pseudomonadota</taxon>
        <taxon>Gammaproteobacteria</taxon>
        <taxon>Oceanospirillales</taxon>
        <taxon>Halomonadaceae</taxon>
        <taxon>Halomonas</taxon>
    </lineage>
</organism>
<dbReference type="Pfam" id="PF00356">
    <property type="entry name" value="LacI"/>
    <property type="match status" value="1"/>
</dbReference>
<keyword evidence="7" id="KW-1185">Reference proteome</keyword>
<dbReference type="PROSITE" id="PS50932">
    <property type="entry name" value="HTH_LACI_2"/>
    <property type="match status" value="1"/>
</dbReference>
<dbReference type="InterPro" id="IPR046335">
    <property type="entry name" value="LacI/GalR-like_sensor"/>
</dbReference>
<dbReference type="InterPro" id="IPR010982">
    <property type="entry name" value="Lambda_DNA-bd_dom_sf"/>
</dbReference>
<dbReference type="PROSITE" id="PS00356">
    <property type="entry name" value="HTH_LACI_1"/>
    <property type="match status" value="1"/>
</dbReference>
<proteinExistence type="predicted"/>
<protein>
    <submittedName>
        <fullName evidence="6">LacI family DNA-binding transcriptional regulator</fullName>
    </submittedName>
</protein>
<dbReference type="CDD" id="cd01392">
    <property type="entry name" value="HTH_LacI"/>
    <property type="match status" value="1"/>
</dbReference>
<dbReference type="SUPFAM" id="SSF47413">
    <property type="entry name" value="lambda repressor-like DNA-binding domains"/>
    <property type="match status" value="1"/>
</dbReference>
<keyword evidence="1" id="KW-0678">Repressor</keyword>
<gene>
    <name evidence="6" type="ORF">ACFQH5_17595</name>
</gene>
<dbReference type="GO" id="GO:0003677">
    <property type="term" value="F:DNA binding"/>
    <property type="evidence" value="ECO:0007669"/>
    <property type="project" value="UniProtKB-KW"/>
</dbReference>
<accession>A0ABW2F3B3</accession>
<evidence type="ECO:0000259" key="5">
    <source>
        <dbReference type="PROSITE" id="PS50932"/>
    </source>
</evidence>
<name>A0ABW2F3B3_9GAMM</name>
<evidence type="ECO:0000256" key="3">
    <source>
        <dbReference type="ARBA" id="ARBA00023125"/>
    </source>
</evidence>
<dbReference type="Pfam" id="PF13377">
    <property type="entry name" value="Peripla_BP_3"/>
    <property type="match status" value="1"/>
</dbReference>
<evidence type="ECO:0000256" key="4">
    <source>
        <dbReference type="ARBA" id="ARBA00023163"/>
    </source>
</evidence>
<dbReference type="EMBL" id="JBHSZP010000036">
    <property type="protein sequence ID" value="MFC7091362.1"/>
    <property type="molecule type" value="Genomic_DNA"/>
</dbReference>
<dbReference type="RefSeq" id="WP_346063859.1">
    <property type="nucleotide sequence ID" value="NZ_BAAADR010000022.1"/>
</dbReference>
<dbReference type="SMART" id="SM00354">
    <property type="entry name" value="HTH_LACI"/>
    <property type="match status" value="1"/>
</dbReference>
<keyword evidence="3 6" id="KW-0238">DNA-binding</keyword>